<dbReference type="PANTHER" id="PTHR47245">
    <property type="entry name" value="PEPTIDYLPROLYL ISOMERASE"/>
    <property type="match status" value="1"/>
</dbReference>
<gene>
    <name evidence="2" type="ORF">GCM10008018_50760</name>
</gene>
<reference evidence="3" key="1">
    <citation type="journal article" date="2019" name="Int. J. Syst. Evol. Microbiol.">
        <title>The Global Catalogue of Microorganisms (GCM) 10K type strain sequencing project: providing services to taxonomists for standard genome sequencing and annotation.</title>
        <authorList>
            <consortium name="The Broad Institute Genomics Platform"/>
            <consortium name="The Broad Institute Genome Sequencing Center for Infectious Disease"/>
            <person name="Wu L."/>
            <person name="Ma J."/>
        </authorList>
    </citation>
    <scope>NUCLEOTIDE SEQUENCE [LARGE SCALE GENOMIC DNA]</scope>
    <source>
        <strain evidence="3">CGMCC 1.15043</strain>
    </source>
</reference>
<evidence type="ECO:0000313" key="3">
    <source>
        <dbReference type="Proteomes" id="UP000615455"/>
    </source>
</evidence>
<dbReference type="Gene3D" id="1.10.4030.10">
    <property type="entry name" value="Porin chaperone SurA, peptide-binding domain"/>
    <property type="match status" value="1"/>
</dbReference>
<dbReference type="InterPro" id="IPR046357">
    <property type="entry name" value="PPIase_dom_sf"/>
</dbReference>
<dbReference type="InterPro" id="IPR027304">
    <property type="entry name" value="Trigger_fact/SurA_dom_sf"/>
</dbReference>
<organism evidence="2 3">
    <name type="scientific">Paenibacillus marchantiophytorum</name>
    <dbReference type="NCBI Taxonomy" id="1619310"/>
    <lineage>
        <taxon>Bacteria</taxon>
        <taxon>Bacillati</taxon>
        <taxon>Bacillota</taxon>
        <taxon>Bacilli</taxon>
        <taxon>Bacillales</taxon>
        <taxon>Paenibacillaceae</taxon>
        <taxon>Paenibacillus</taxon>
    </lineage>
</organism>
<dbReference type="PANTHER" id="PTHR47245:SF2">
    <property type="entry name" value="PEPTIDYL-PROLYL CIS-TRANS ISOMERASE HP_0175-RELATED"/>
    <property type="match status" value="1"/>
</dbReference>
<protein>
    <recommendedName>
        <fullName evidence="1">PpiC domain-containing protein</fullName>
    </recommendedName>
</protein>
<name>A0ABQ1F4C6_9BACL</name>
<dbReference type="EMBL" id="BMHE01000034">
    <property type="protein sequence ID" value="GFZ98354.1"/>
    <property type="molecule type" value="Genomic_DNA"/>
</dbReference>
<dbReference type="Proteomes" id="UP000615455">
    <property type="component" value="Unassembled WGS sequence"/>
</dbReference>
<dbReference type="SUPFAM" id="SSF109998">
    <property type="entry name" value="Triger factor/SurA peptide-binding domain-like"/>
    <property type="match status" value="1"/>
</dbReference>
<keyword evidence="3" id="KW-1185">Reference proteome</keyword>
<dbReference type="Gene3D" id="3.10.50.40">
    <property type="match status" value="1"/>
</dbReference>
<evidence type="ECO:0000259" key="1">
    <source>
        <dbReference type="Pfam" id="PF13145"/>
    </source>
</evidence>
<dbReference type="InterPro" id="IPR000297">
    <property type="entry name" value="PPIase_PpiC"/>
</dbReference>
<evidence type="ECO:0000313" key="2">
    <source>
        <dbReference type="EMBL" id="GFZ98354.1"/>
    </source>
</evidence>
<dbReference type="Pfam" id="PF13145">
    <property type="entry name" value="Rotamase_2"/>
    <property type="match status" value="1"/>
</dbReference>
<sequence length="316" mass="35741">MKVKKLIVLVTSIVLIIGVGGAALGYTSNSMQDETVVAQINGIPLEAREFKLVRQELRSTTPPEKLQEQTLQMLAAIKVEQSWAKEKGLVDDLSYRQVLKRWNAENARRKQAVQEKKPIYGPMQYDERGFYEYELSNLRIRLKEALSKDEFKLSEEALKQKYEEIKEQQFKKPDAIRIQKIAISDQGGQGKSQMAPVMDKLAKGESFAELARNLAGEGGGWELTLDASNQKQASEAAPILLEHALKLSQGQQSPVFEENGATFVIKCVQRTDNGFEPFDQVKRLVQSFYVEESYRQEMERKLQSAATEVVKALIPE</sequence>
<accession>A0ABQ1F4C6</accession>
<comment type="caution">
    <text evidence="2">The sequence shown here is derived from an EMBL/GenBank/DDBJ whole genome shotgun (WGS) entry which is preliminary data.</text>
</comment>
<proteinExistence type="predicted"/>
<dbReference type="RefSeq" id="WP_189016564.1">
    <property type="nucleotide sequence ID" value="NZ_BMHE01000034.1"/>
</dbReference>
<feature type="domain" description="PpiC" evidence="1">
    <location>
        <begin position="154"/>
        <end position="282"/>
    </location>
</feature>
<dbReference type="InterPro" id="IPR050245">
    <property type="entry name" value="PrsA_foldase"/>
</dbReference>